<proteinExistence type="predicted"/>
<dbReference type="Proteomes" id="UP000041770">
    <property type="component" value="Unassembled WGS sequence"/>
</dbReference>
<dbReference type="AlphaFoldDB" id="A0A656AU84"/>
<dbReference type="EMBL" id="CWQY01000020">
    <property type="protein sequence ID" value="CSC98023.1"/>
    <property type="molecule type" value="Genomic_DNA"/>
</dbReference>
<organism evidence="1 2">
    <name type="scientific">Vibrio cholerae</name>
    <dbReference type="NCBI Taxonomy" id="666"/>
    <lineage>
        <taxon>Bacteria</taxon>
        <taxon>Pseudomonadati</taxon>
        <taxon>Pseudomonadota</taxon>
        <taxon>Gammaproteobacteria</taxon>
        <taxon>Vibrionales</taxon>
        <taxon>Vibrionaceae</taxon>
        <taxon>Vibrio</taxon>
    </lineage>
</organism>
<name>A0A656AU84_VIBCL</name>
<protein>
    <submittedName>
        <fullName evidence="1">Uncharacterized protein</fullName>
    </submittedName>
</protein>
<gene>
    <name evidence="1" type="ORF">ERS013200_02796</name>
</gene>
<evidence type="ECO:0000313" key="1">
    <source>
        <dbReference type="EMBL" id="CSC98023.1"/>
    </source>
</evidence>
<reference evidence="1 2" key="1">
    <citation type="submission" date="2015-07" db="EMBL/GenBank/DDBJ databases">
        <authorList>
            <consortium name="Pathogen Informatics"/>
        </authorList>
    </citation>
    <scope>NUCLEOTIDE SEQUENCE [LARGE SCALE GENOMIC DNA]</scope>
    <source>
        <strain evidence="1 2">A316</strain>
    </source>
</reference>
<evidence type="ECO:0000313" key="2">
    <source>
        <dbReference type="Proteomes" id="UP000041770"/>
    </source>
</evidence>
<sequence length="72" mass="8416">MFTQIGHQITIKLTFVRKLGFVFDVITLWEIAIENGGLLPILISECRHDHALLVFFIVGWKAFDHFDRRLFA</sequence>
<accession>A0A656AU84</accession>